<comment type="caution">
    <text evidence="1">The sequence shown here is derived from an EMBL/GenBank/DDBJ whole genome shotgun (WGS) entry which is preliminary data.</text>
</comment>
<proteinExistence type="predicted"/>
<dbReference type="Proteomes" id="UP000722336">
    <property type="component" value="Unassembled WGS sequence"/>
</dbReference>
<organism evidence="1 2">
    <name type="scientific">Pacificimonas pallii</name>
    <dbReference type="NCBI Taxonomy" id="2827236"/>
    <lineage>
        <taxon>Bacteria</taxon>
        <taxon>Pseudomonadati</taxon>
        <taxon>Pseudomonadota</taxon>
        <taxon>Alphaproteobacteria</taxon>
        <taxon>Sphingomonadales</taxon>
        <taxon>Sphingosinicellaceae</taxon>
        <taxon>Pacificimonas</taxon>
    </lineage>
</organism>
<evidence type="ECO:0000313" key="1">
    <source>
        <dbReference type="EMBL" id="MBV7255997.1"/>
    </source>
</evidence>
<name>A0ABS6SC47_9SPHN</name>
<dbReference type="EMBL" id="JAGSPA010000001">
    <property type="protein sequence ID" value="MBV7255997.1"/>
    <property type="molecule type" value="Genomic_DNA"/>
</dbReference>
<reference evidence="1 2" key="1">
    <citation type="submission" date="2021-04" db="EMBL/GenBank/DDBJ databases">
        <authorList>
            <person name="Pira H."/>
            <person name="Risdian C."/>
            <person name="Wink J."/>
        </authorList>
    </citation>
    <scope>NUCLEOTIDE SEQUENCE [LARGE SCALE GENOMIC DNA]</scope>
    <source>
        <strain evidence="1 2">WHA3</strain>
    </source>
</reference>
<gene>
    <name evidence="1" type="ORF">KCG44_04270</name>
</gene>
<dbReference type="RefSeq" id="WP_218444417.1">
    <property type="nucleotide sequence ID" value="NZ_JAGSPA010000001.1"/>
</dbReference>
<sequence>MTGENWTVDVTRIPAGGFARSSVVPSRNHVNLDSEDVTLVTKGSGFQQTGAAHEFGHMIGLPDEYLSGSPHIADGDSILHGGQAVEPRHVQDFGDWVRTQLAN</sequence>
<accession>A0ABS6SC47</accession>
<evidence type="ECO:0000313" key="2">
    <source>
        <dbReference type="Proteomes" id="UP000722336"/>
    </source>
</evidence>
<keyword evidence="2" id="KW-1185">Reference proteome</keyword>
<evidence type="ECO:0008006" key="3">
    <source>
        <dbReference type="Google" id="ProtNLM"/>
    </source>
</evidence>
<protein>
    <recommendedName>
        <fullName evidence="3">Peptidase M10 metallopeptidase domain-containing protein</fullName>
    </recommendedName>
</protein>